<evidence type="ECO:0000256" key="4">
    <source>
        <dbReference type="ARBA" id="ARBA00023136"/>
    </source>
</evidence>
<reference evidence="7 8" key="1">
    <citation type="journal article" date="2019" name="Int. J. Syst. Evol. Microbiol.">
        <title>The Global Catalogue of Microorganisms (GCM) 10K type strain sequencing project: providing services to taxonomists for standard genome sequencing and annotation.</title>
        <authorList>
            <consortium name="The Broad Institute Genomics Platform"/>
            <consortium name="The Broad Institute Genome Sequencing Center for Infectious Disease"/>
            <person name="Wu L."/>
            <person name="Ma J."/>
        </authorList>
    </citation>
    <scope>NUCLEOTIDE SEQUENCE [LARGE SCALE GENOMIC DNA]</scope>
    <source>
        <strain evidence="7 8">PSR21</strain>
    </source>
</reference>
<comment type="subcellular location">
    <subcellularLocation>
        <location evidence="1">Membrane</location>
        <topology evidence="1">Multi-pass membrane protein</topology>
    </subcellularLocation>
</comment>
<sequence length="174" mass="18392">MVTAGGDDGEPWTSRLLGLFPTARPPVPALDTAGDRDVLADRALAGIADLFACYLLVELPALYLLDALAGGTLVTAAVAPALSVAALVPLYVTYSFGFEWRYSRTPGKVWRELTTVTGDGDPCTLRASAVRNLLRYVDLLGVPPLVVGVVSAVRSPTGRRLGDRLAGTVVVRTR</sequence>
<accession>A0ABD6A4T9</accession>
<feature type="domain" description="RDD" evidence="6">
    <location>
        <begin position="40"/>
        <end position="167"/>
    </location>
</feature>
<dbReference type="RefSeq" id="WP_276304754.1">
    <property type="nucleotide sequence ID" value="NZ_CP119992.1"/>
</dbReference>
<evidence type="ECO:0000313" key="7">
    <source>
        <dbReference type="EMBL" id="MFC7315351.1"/>
    </source>
</evidence>
<evidence type="ECO:0000256" key="2">
    <source>
        <dbReference type="ARBA" id="ARBA00022692"/>
    </source>
</evidence>
<dbReference type="InterPro" id="IPR010432">
    <property type="entry name" value="RDD"/>
</dbReference>
<evidence type="ECO:0000256" key="3">
    <source>
        <dbReference type="ARBA" id="ARBA00022989"/>
    </source>
</evidence>
<evidence type="ECO:0000313" key="8">
    <source>
        <dbReference type="Proteomes" id="UP001596547"/>
    </source>
</evidence>
<dbReference type="GeneID" id="79314313"/>
<organism evidence="7 8">
    <name type="scientific">Halomarina halobia</name>
    <dbReference type="NCBI Taxonomy" id="3033386"/>
    <lineage>
        <taxon>Archaea</taxon>
        <taxon>Methanobacteriati</taxon>
        <taxon>Methanobacteriota</taxon>
        <taxon>Stenosarchaea group</taxon>
        <taxon>Halobacteria</taxon>
        <taxon>Halobacteriales</taxon>
        <taxon>Natronomonadaceae</taxon>
        <taxon>Halomarina</taxon>
    </lineage>
</organism>
<proteinExistence type="predicted"/>
<dbReference type="Proteomes" id="UP001596547">
    <property type="component" value="Unassembled WGS sequence"/>
</dbReference>
<comment type="caution">
    <text evidence="7">The sequence shown here is derived from an EMBL/GenBank/DDBJ whole genome shotgun (WGS) entry which is preliminary data.</text>
</comment>
<keyword evidence="2 5" id="KW-0812">Transmembrane</keyword>
<feature type="transmembrane region" description="Helical" evidence="5">
    <location>
        <begin position="43"/>
        <end position="65"/>
    </location>
</feature>
<evidence type="ECO:0000256" key="5">
    <source>
        <dbReference type="SAM" id="Phobius"/>
    </source>
</evidence>
<keyword evidence="3 5" id="KW-1133">Transmembrane helix</keyword>
<dbReference type="PANTHER" id="PTHR38480">
    <property type="entry name" value="SLR0254 PROTEIN"/>
    <property type="match status" value="1"/>
</dbReference>
<keyword evidence="8" id="KW-1185">Reference proteome</keyword>
<dbReference type="GO" id="GO:0016020">
    <property type="term" value="C:membrane"/>
    <property type="evidence" value="ECO:0007669"/>
    <property type="project" value="UniProtKB-SubCell"/>
</dbReference>
<evidence type="ECO:0000259" key="6">
    <source>
        <dbReference type="Pfam" id="PF06271"/>
    </source>
</evidence>
<protein>
    <submittedName>
        <fullName evidence="7">RDD family protein</fullName>
    </submittedName>
</protein>
<evidence type="ECO:0000256" key="1">
    <source>
        <dbReference type="ARBA" id="ARBA00004141"/>
    </source>
</evidence>
<dbReference type="AlphaFoldDB" id="A0ABD6A4T9"/>
<dbReference type="EMBL" id="JBHTBF010000001">
    <property type="protein sequence ID" value="MFC7315351.1"/>
    <property type="molecule type" value="Genomic_DNA"/>
</dbReference>
<keyword evidence="4 5" id="KW-0472">Membrane</keyword>
<dbReference type="Pfam" id="PF06271">
    <property type="entry name" value="RDD"/>
    <property type="match status" value="1"/>
</dbReference>
<dbReference type="PANTHER" id="PTHR38480:SF1">
    <property type="entry name" value="SLR0254 PROTEIN"/>
    <property type="match status" value="1"/>
</dbReference>
<feature type="transmembrane region" description="Helical" evidence="5">
    <location>
        <begin position="71"/>
        <end position="94"/>
    </location>
</feature>
<name>A0ABD6A4T9_9EURY</name>
<gene>
    <name evidence="7" type="ORF">ACFQPE_00880</name>
</gene>